<keyword evidence="5" id="KW-0539">Nucleus</keyword>
<dbReference type="GO" id="GO:0005737">
    <property type="term" value="C:cytoplasm"/>
    <property type="evidence" value="ECO:0007669"/>
    <property type="project" value="UniProtKB-SubCell"/>
</dbReference>
<evidence type="ECO:0000256" key="5">
    <source>
        <dbReference type="ARBA" id="ARBA00023242"/>
    </source>
</evidence>
<reference evidence="8 9" key="1">
    <citation type="journal article" date="2017" name="Mol. Ecol.">
        <title>Comparative and population genomic landscape of Phellinus noxius: A hypervariable fungus causing root rot in trees.</title>
        <authorList>
            <person name="Chung C.L."/>
            <person name="Lee T.J."/>
            <person name="Akiba M."/>
            <person name="Lee H.H."/>
            <person name="Kuo T.H."/>
            <person name="Liu D."/>
            <person name="Ke H.M."/>
            <person name="Yokoi T."/>
            <person name="Roa M.B."/>
            <person name="Lu M.J."/>
            <person name="Chang Y.Y."/>
            <person name="Ann P.J."/>
            <person name="Tsai J.N."/>
            <person name="Chen C.Y."/>
            <person name="Tzean S.S."/>
            <person name="Ota Y."/>
            <person name="Hattori T."/>
            <person name="Sahashi N."/>
            <person name="Liou R.F."/>
            <person name="Kikuchi T."/>
            <person name="Tsai I.J."/>
        </authorList>
    </citation>
    <scope>NUCLEOTIDE SEQUENCE [LARGE SCALE GENOMIC DNA]</scope>
    <source>
        <strain evidence="8 9">FFPRI411160</strain>
    </source>
</reference>
<name>A0A286UBM2_9AGAM</name>
<dbReference type="SUPFAM" id="SSF49764">
    <property type="entry name" value="HSP20-like chaperones"/>
    <property type="match status" value="1"/>
</dbReference>
<comment type="caution">
    <text evidence="8">The sequence shown here is derived from an EMBL/GenBank/DDBJ whole genome shotgun (WGS) entry which is preliminary data.</text>
</comment>
<evidence type="ECO:0000313" key="9">
    <source>
        <dbReference type="Proteomes" id="UP000217199"/>
    </source>
</evidence>
<evidence type="ECO:0000256" key="6">
    <source>
        <dbReference type="SAM" id="MobiDB-lite"/>
    </source>
</evidence>
<evidence type="ECO:0000256" key="4">
    <source>
        <dbReference type="ARBA" id="ARBA00022490"/>
    </source>
</evidence>
<dbReference type="InParanoid" id="A0A286UBM2"/>
<accession>A0A286UBM2</accession>
<dbReference type="InterPro" id="IPR007052">
    <property type="entry name" value="CS_dom"/>
</dbReference>
<comment type="subcellular location">
    <subcellularLocation>
        <location evidence="2">Cytoplasm</location>
    </subcellularLocation>
    <subcellularLocation>
        <location evidence="1">Nucleus</location>
    </subcellularLocation>
</comment>
<keyword evidence="9" id="KW-1185">Reference proteome</keyword>
<proteinExistence type="predicted"/>
<feature type="domain" description="CS" evidence="7">
    <location>
        <begin position="286"/>
        <end position="387"/>
    </location>
</feature>
<sequence>MVDFATNRSLLNPKFEGYKLSLLEQDEHVSNYPLRFFPSQANVSGRTKTPLSFEEVQSRITHNHLAISSDNKSALYVDGEYNVIGVELGSDLKPKFTILCELPRPIGSSESHLEYPSAVSISGFWLVSDGTGLVFVLKKNENGYEIIAQYNLLNESNNASEPLRIHTAYVTDATGTTAICLVSSHSSSTAKAKETTQGDFSLRVIEVPLDRTNSNPEALKVIWHGKGKDSPIYAKYDSGRNSFCVLAGSVFTSTSSTLLPSPQAYEPSTDELAPIPRKGENLDVISKPPPYSWTQTPDSVTIAFALPSNVTKDAIHVTLTAKTLSLLIKHELPSTIPLPRYSIKQLWDSINISSSFWTWDRVADKHFGLLTLHLDKQHEGTRWSHVFASVGTKASSEIRRRSGGGDEDEDVEVPETLDPSELANIRESLEKYTSALVTGEDASGLGLGTGVPSLAENELDESVDAPGAVGRKFYVTWVSEGGSGEARPGSGSGWESRTGEGVPSYLLSVPVPGLERDGDGDTDEESNKKFSVVVRGDIDGLLFASPSSSSSPSSSLLGGERVENRTPTTSAWTHISTFPALAFVLASKRDTRFTFHASSSAVLSFESGAGLGGGNVFIYRGSGSAKKETWAKQSVLKISGGSAGPLVGVGALMAPGEEGRGKGRVVLLCLCENELVVVRDVVW</sequence>
<dbReference type="Proteomes" id="UP000217199">
    <property type="component" value="Unassembled WGS sequence"/>
</dbReference>
<dbReference type="Gene3D" id="2.60.40.790">
    <property type="match status" value="1"/>
</dbReference>
<dbReference type="OrthoDB" id="428655at2759"/>
<protein>
    <recommendedName>
        <fullName evidence="3">NudC domain-containing protein 1</fullName>
    </recommendedName>
</protein>
<evidence type="ECO:0000256" key="1">
    <source>
        <dbReference type="ARBA" id="ARBA00004123"/>
    </source>
</evidence>
<dbReference type="EMBL" id="NBII01000007">
    <property type="protein sequence ID" value="PAV16935.1"/>
    <property type="molecule type" value="Genomic_DNA"/>
</dbReference>
<dbReference type="PANTHER" id="PTHR21664">
    <property type="entry name" value="CHRONIC MYELOGENOUS LEUKEMIA TUMOR ANTIGEN 66"/>
    <property type="match status" value="1"/>
</dbReference>
<evidence type="ECO:0000256" key="2">
    <source>
        <dbReference type="ARBA" id="ARBA00004496"/>
    </source>
</evidence>
<feature type="region of interest" description="Disordered" evidence="6">
    <location>
        <begin position="397"/>
        <end position="420"/>
    </location>
</feature>
<dbReference type="Pfam" id="PF04969">
    <property type="entry name" value="CS"/>
    <property type="match status" value="1"/>
</dbReference>
<dbReference type="STRING" id="2282107.A0A286UBM2"/>
<evidence type="ECO:0000256" key="3">
    <source>
        <dbReference type="ARBA" id="ARBA00018915"/>
    </source>
</evidence>
<dbReference type="AlphaFoldDB" id="A0A286UBM2"/>
<keyword evidence="4" id="KW-0963">Cytoplasm</keyword>
<organism evidence="8 9">
    <name type="scientific">Pyrrhoderma noxium</name>
    <dbReference type="NCBI Taxonomy" id="2282107"/>
    <lineage>
        <taxon>Eukaryota</taxon>
        <taxon>Fungi</taxon>
        <taxon>Dikarya</taxon>
        <taxon>Basidiomycota</taxon>
        <taxon>Agaricomycotina</taxon>
        <taxon>Agaricomycetes</taxon>
        <taxon>Hymenochaetales</taxon>
        <taxon>Hymenochaetaceae</taxon>
        <taxon>Pyrrhoderma</taxon>
    </lineage>
</organism>
<dbReference type="CDD" id="cd06467">
    <property type="entry name" value="p23_NUDC_like"/>
    <property type="match status" value="1"/>
</dbReference>
<dbReference type="PANTHER" id="PTHR21664:SF1">
    <property type="entry name" value="NUDC DOMAIN-CONTAINING PROTEIN 1"/>
    <property type="match status" value="1"/>
</dbReference>
<evidence type="ECO:0000259" key="7">
    <source>
        <dbReference type="PROSITE" id="PS51203"/>
    </source>
</evidence>
<dbReference type="InterPro" id="IPR037895">
    <property type="entry name" value="NUDCD1"/>
</dbReference>
<dbReference type="PROSITE" id="PS51203">
    <property type="entry name" value="CS"/>
    <property type="match status" value="1"/>
</dbReference>
<feature type="compositionally biased region" description="Acidic residues" evidence="6">
    <location>
        <begin position="405"/>
        <end position="415"/>
    </location>
</feature>
<feature type="region of interest" description="Disordered" evidence="6">
    <location>
        <begin position="480"/>
        <end position="502"/>
    </location>
</feature>
<evidence type="ECO:0000313" key="8">
    <source>
        <dbReference type="EMBL" id="PAV16935.1"/>
    </source>
</evidence>
<dbReference type="GO" id="GO:0005634">
    <property type="term" value="C:nucleus"/>
    <property type="evidence" value="ECO:0007669"/>
    <property type="project" value="UniProtKB-SubCell"/>
</dbReference>
<gene>
    <name evidence="8" type="ORF">PNOK_0699900</name>
</gene>
<dbReference type="InterPro" id="IPR008978">
    <property type="entry name" value="HSP20-like_chaperone"/>
</dbReference>